<dbReference type="EMBL" id="MFAE01000006">
    <property type="protein sequence ID" value="OGD67285.1"/>
    <property type="molecule type" value="Genomic_DNA"/>
</dbReference>
<dbReference type="InterPro" id="IPR005148">
    <property type="entry name" value="Arg-tRNA-synth_N"/>
</dbReference>
<evidence type="ECO:0000313" key="12">
    <source>
        <dbReference type="EMBL" id="OGD67285.1"/>
    </source>
</evidence>
<comment type="subcellular location">
    <subcellularLocation>
        <location evidence="8">Cytoplasm</location>
    </subcellularLocation>
</comment>
<dbReference type="InterPro" id="IPR014729">
    <property type="entry name" value="Rossmann-like_a/b/a_fold"/>
</dbReference>
<gene>
    <name evidence="8" type="primary">argS</name>
    <name evidence="12" type="ORF">A2442_00750</name>
</gene>
<dbReference type="AlphaFoldDB" id="A0A1F5EIT4"/>
<reference evidence="12 13" key="1">
    <citation type="journal article" date="2016" name="Nat. Commun.">
        <title>Thousands of microbial genomes shed light on interconnected biogeochemical processes in an aquifer system.</title>
        <authorList>
            <person name="Anantharaman K."/>
            <person name="Brown C.T."/>
            <person name="Hug L.A."/>
            <person name="Sharon I."/>
            <person name="Castelle C.J."/>
            <person name="Probst A.J."/>
            <person name="Thomas B.C."/>
            <person name="Singh A."/>
            <person name="Wilkins M.J."/>
            <person name="Karaoz U."/>
            <person name="Brodie E.L."/>
            <person name="Williams K.H."/>
            <person name="Hubbard S.S."/>
            <person name="Banfield J.F."/>
        </authorList>
    </citation>
    <scope>NUCLEOTIDE SEQUENCE [LARGE SCALE GENOMIC DNA]</scope>
</reference>
<dbReference type="Pfam" id="PF00750">
    <property type="entry name" value="tRNA-synt_1d"/>
    <property type="match status" value="1"/>
</dbReference>
<organism evidence="12 13">
    <name type="scientific">Candidatus Campbellbacteria bacterium RIFOXYC2_FULL_35_25</name>
    <dbReference type="NCBI Taxonomy" id="1797582"/>
    <lineage>
        <taxon>Bacteria</taxon>
        <taxon>Candidatus Campbelliibacteriota</taxon>
    </lineage>
</organism>
<evidence type="ECO:0000259" key="10">
    <source>
        <dbReference type="SMART" id="SM00836"/>
    </source>
</evidence>
<dbReference type="PANTHER" id="PTHR11956:SF5">
    <property type="entry name" value="ARGININE--TRNA LIGASE, CYTOPLASMIC"/>
    <property type="match status" value="1"/>
</dbReference>
<dbReference type="InterPro" id="IPR035684">
    <property type="entry name" value="ArgRS_core"/>
</dbReference>
<dbReference type="SMART" id="SM01016">
    <property type="entry name" value="Arg_tRNA_synt_N"/>
    <property type="match status" value="1"/>
</dbReference>
<keyword evidence="5 8" id="KW-0648">Protein biosynthesis</keyword>
<feature type="domain" description="DALR anticodon binding" evidence="10">
    <location>
        <begin position="477"/>
        <end position="593"/>
    </location>
</feature>
<comment type="catalytic activity">
    <reaction evidence="7 8">
        <text>tRNA(Arg) + L-arginine + ATP = L-arginyl-tRNA(Arg) + AMP + diphosphate</text>
        <dbReference type="Rhea" id="RHEA:20301"/>
        <dbReference type="Rhea" id="RHEA-COMP:9658"/>
        <dbReference type="Rhea" id="RHEA-COMP:9673"/>
        <dbReference type="ChEBI" id="CHEBI:30616"/>
        <dbReference type="ChEBI" id="CHEBI:32682"/>
        <dbReference type="ChEBI" id="CHEBI:33019"/>
        <dbReference type="ChEBI" id="CHEBI:78442"/>
        <dbReference type="ChEBI" id="CHEBI:78513"/>
        <dbReference type="ChEBI" id="CHEBI:456215"/>
        <dbReference type="EC" id="6.1.1.19"/>
    </reaction>
</comment>
<dbReference type="Gene3D" id="3.40.50.620">
    <property type="entry name" value="HUPs"/>
    <property type="match status" value="1"/>
</dbReference>
<dbReference type="SMART" id="SM00836">
    <property type="entry name" value="DALR_1"/>
    <property type="match status" value="1"/>
</dbReference>
<dbReference type="EC" id="6.1.1.19" evidence="8"/>
<evidence type="ECO:0000256" key="9">
    <source>
        <dbReference type="RuleBase" id="RU363038"/>
    </source>
</evidence>
<evidence type="ECO:0000256" key="1">
    <source>
        <dbReference type="ARBA" id="ARBA00005594"/>
    </source>
</evidence>
<evidence type="ECO:0000259" key="11">
    <source>
        <dbReference type="SMART" id="SM01016"/>
    </source>
</evidence>
<dbReference type="SUPFAM" id="SSF55190">
    <property type="entry name" value="Arginyl-tRNA synthetase (ArgRS), N-terminal 'additional' domain"/>
    <property type="match status" value="1"/>
</dbReference>
<dbReference type="PANTHER" id="PTHR11956">
    <property type="entry name" value="ARGINYL-TRNA SYNTHETASE"/>
    <property type="match status" value="1"/>
</dbReference>
<feature type="short sequence motif" description="'HIGH' region" evidence="8">
    <location>
        <begin position="126"/>
        <end position="136"/>
    </location>
</feature>
<dbReference type="InterPro" id="IPR036695">
    <property type="entry name" value="Arg-tRNA-synth_N_sf"/>
</dbReference>
<dbReference type="InterPro" id="IPR009080">
    <property type="entry name" value="tRNAsynth_Ia_anticodon-bd"/>
</dbReference>
<dbReference type="SUPFAM" id="SSF47323">
    <property type="entry name" value="Anticodon-binding domain of a subclass of class I aminoacyl-tRNA synthetases"/>
    <property type="match status" value="1"/>
</dbReference>
<dbReference type="PRINTS" id="PR01038">
    <property type="entry name" value="TRNASYNTHARG"/>
</dbReference>
<keyword evidence="6 8" id="KW-0030">Aminoacyl-tRNA synthetase</keyword>
<dbReference type="GO" id="GO:0005524">
    <property type="term" value="F:ATP binding"/>
    <property type="evidence" value="ECO:0007669"/>
    <property type="project" value="UniProtKB-UniRule"/>
</dbReference>
<keyword evidence="4 8" id="KW-0067">ATP-binding</keyword>
<keyword evidence="8" id="KW-0963">Cytoplasm</keyword>
<dbReference type="GO" id="GO:0004814">
    <property type="term" value="F:arginine-tRNA ligase activity"/>
    <property type="evidence" value="ECO:0007669"/>
    <property type="project" value="UniProtKB-UniRule"/>
</dbReference>
<protein>
    <recommendedName>
        <fullName evidence="8">Arginine--tRNA ligase</fullName>
        <ecNumber evidence="8">6.1.1.19</ecNumber>
    </recommendedName>
    <alternativeName>
        <fullName evidence="8">Arginyl-tRNA synthetase</fullName>
        <shortName evidence="8">ArgRS</shortName>
    </alternativeName>
</protein>
<keyword evidence="2 8" id="KW-0436">Ligase</keyword>
<dbReference type="NCBIfam" id="TIGR00456">
    <property type="entry name" value="argS"/>
    <property type="match status" value="1"/>
</dbReference>
<feature type="domain" description="Arginyl tRNA synthetase N-terminal" evidence="11">
    <location>
        <begin position="6"/>
        <end position="89"/>
    </location>
</feature>
<evidence type="ECO:0000256" key="6">
    <source>
        <dbReference type="ARBA" id="ARBA00023146"/>
    </source>
</evidence>
<dbReference type="Pfam" id="PF05746">
    <property type="entry name" value="DALR_1"/>
    <property type="match status" value="1"/>
</dbReference>
<accession>A0A1F5EIT4</accession>
<sequence>MIAIKKELEKLTKEALGELGVETDVVHMEHPVDLAMGDYSTNVAMVYSKQFGQNPKELAEKIVERIKFTGTESLEKVEVAGAGFINFYLSKKFFEENLGTVLKAGDKYGSNENLKGKKIMVEYTDPNPFKQFHIGHLMSNTIGESIARIINFSGAEVKRAIYQGDVGIHVAKTIYSLMDDVSLREKFEEFRNSSVKNVTDLGLRIGLLGQAYALGDKKYNDDVEVKKQIVRINKKIYDKSDEEINSFYEVGKKWSLNFFEVIYDKLGMKPIVDSKDIDSRKHFDFYYLESNTGVLGKKIVEEYLEKGVFEKSEGAIIFSEEKSSLHTRVFVNSEDLPTYEAKELGLAQIKFEEYQYDKSIVITGNEVDGYFQVLLKAMEFIYPELAKKTKHISHGMLRLPEGKMSSRTGNVQGAIELLGEVEKVVEKKFKESKDISVVNQVVLSAIKYSVLRSASGKDIIFDFDKSVSVEGNSGPYLQYTYARAKSVIEKAHQENIKSWLSDNQLLDEEITEVEKLLYRFPEIVERAGEEYEPHYIATYLFELAQTFNSFYGNNKIADKTDKNAPYKVALTEAVAQIIKNGLNLLGIESPERL</sequence>
<evidence type="ECO:0000256" key="2">
    <source>
        <dbReference type="ARBA" id="ARBA00022598"/>
    </source>
</evidence>
<keyword evidence="3 8" id="KW-0547">Nucleotide-binding</keyword>
<proteinExistence type="inferred from homology"/>
<dbReference type="InterPro" id="IPR008909">
    <property type="entry name" value="DALR_anticod-bd"/>
</dbReference>
<comment type="similarity">
    <text evidence="1 8 9">Belongs to the class-I aminoacyl-tRNA synthetase family.</text>
</comment>
<dbReference type="Gene3D" id="1.10.730.10">
    <property type="entry name" value="Isoleucyl-tRNA Synthetase, Domain 1"/>
    <property type="match status" value="1"/>
</dbReference>
<evidence type="ECO:0000256" key="4">
    <source>
        <dbReference type="ARBA" id="ARBA00022840"/>
    </source>
</evidence>
<evidence type="ECO:0000256" key="3">
    <source>
        <dbReference type="ARBA" id="ARBA00022741"/>
    </source>
</evidence>
<name>A0A1F5EIT4_9BACT</name>
<evidence type="ECO:0000256" key="5">
    <source>
        <dbReference type="ARBA" id="ARBA00022917"/>
    </source>
</evidence>
<dbReference type="Proteomes" id="UP000179003">
    <property type="component" value="Unassembled WGS sequence"/>
</dbReference>
<dbReference type="SUPFAM" id="SSF52374">
    <property type="entry name" value="Nucleotidylyl transferase"/>
    <property type="match status" value="1"/>
</dbReference>
<dbReference type="InterPro" id="IPR001278">
    <property type="entry name" value="Arg-tRNA-ligase"/>
</dbReference>
<dbReference type="GO" id="GO:0006420">
    <property type="term" value="P:arginyl-tRNA aminoacylation"/>
    <property type="evidence" value="ECO:0007669"/>
    <property type="project" value="UniProtKB-UniRule"/>
</dbReference>
<dbReference type="HAMAP" id="MF_00123">
    <property type="entry name" value="Arg_tRNA_synth"/>
    <property type="match status" value="1"/>
</dbReference>
<dbReference type="Pfam" id="PF03485">
    <property type="entry name" value="Arg_tRNA_synt_N"/>
    <property type="match status" value="1"/>
</dbReference>
<comment type="subunit">
    <text evidence="8">Monomer.</text>
</comment>
<comment type="caution">
    <text evidence="12">The sequence shown here is derived from an EMBL/GenBank/DDBJ whole genome shotgun (WGS) entry which is preliminary data.</text>
</comment>
<evidence type="ECO:0000256" key="8">
    <source>
        <dbReference type="HAMAP-Rule" id="MF_00123"/>
    </source>
</evidence>
<evidence type="ECO:0000256" key="7">
    <source>
        <dbReference type="ARBA" id="ARBA00049339"/>
    </source>
</evidence>
<dbReference type="STRING" id="1797582.A2442_00750"/>
<evidence type="ECO:0000313" key="13">
    <source>
        <dbReference type="Proteomes" id="UP000179003"/>
    </source>
</evidence>
<dbReference type="Gene3D" id="3.30.1360.70">
    <property type="entry name" value="Arginyl tRNA synthetase N-terminal domain"/>
    <property type="match status" value="1"/>
</dbReference>
<dbReference type="FunFam" id="1.10.730.10:FF:000006">
    <property type="entry name" value="Arginyl-tRNA synthetase 2, mitochondrial"/>
    <property type="match status" value="1"/>
</dbReference>
<dbReference type="GO" id="GO:0005737">
    <property type="term" value="C:cytoplasm"/>
    <property type="evidence" value="ECO:0007669"/>
    <property type="project" value="UniProtKB-SubCell"/>
</dbReference>